<dbReference type="Proteomes" id="UP001218188">
    <property type="component" value="Unassembled WGS sequence"/>
</dbReference>
<keyword evidence="3" id="KW-1185">Reference proteome</keyword>
<organism evidence="2 3">
    <name type="scientific">Mycena alexandri</name>
    <dbReference type="NCBI Taxonomy" id="1745969"/>
    <lineage>
        <taxon>Eukaryota</taxon>
        <taxon>Fungi</taxon>
        <taxon>Dikarya</taxon>
        <taxon>Basidiomycota</taxon>
        <taxon>Agaricomycotina</taxon>
        <taxon>Agaricomycetes</taxon>
        <taxon>Agaricomycetidae</taxon>
        <taxon>Agaricales</taxon>
        <taxon>Marasmiineae</taxon>
        <taxon>Mycenaceae</taxon>
        <taxon>Mycena</taxon>
    </lineage>
</organism>
<sequence>MSEYYCGGGTRQDRGCVKILTGHTARRHLGNIPDSDSSSKSNSFENSYAQNIIPRSQRQFVHLKWSNTGHGSRKSGWIGHIKCLSDSYRKPNITPGHVPLIKPFQLNINSNLTLRRSRRRPAPADRLDNGILAAPRKGARKTKSCAHGKKVARNNKSRLPAWPACPDFPSGLLGVNHRFGPVEGARQITCVPLKPFKLRLSAVDAVPTPKSQGWPTGPIVQLAAEAILVAISHLADPPDSRKSEYDRFSMGREEAGAPSKGRLQQLFVVPKIGNDVGNLDADVGDQQESGCRFSTKCDQAMSLERWTKTSAKLLKGLDGKPEEPHHSKGFPNRSSDR</sequence>
<reference evidence="2" key="1">
    <citation type="submission" date="2023-03" db="EMBL/GenBank/DDBJ databases">
        <title>Massive genome expansion in bonnet fungi (Mycena s.s.) driven by repeated elements and novel gene families across ecological guilds.</title>
        <authorList>
            <consortium name="Lawrence Berkeley National Laboratory"/>
            <person name="Harder C.B."/>
            <person name="Miyauchi S."/>
            <person name="Viragh M."/>
            <person name="Kuo A."/>
            <person name="Thoen E."/>
            <person name="Andreopoulos B."/>
            <person name="Lu D."/>
            <person name="Skrede I."/>
            <person name="Drula E."/>
            <person name="Henrissat B."/>
            <person name="Morin E."/>
            <person name="Kohler A."/>
            <person name="Barry K."/>
            <person name="LaButti K."/>
            <person name="Morin E."/>
            <person name="Salamov A."/>
            <person name="Lipzen A."/>
            <person name="Mereny Z."/>
            <person name="Hegedus B."/>
            <person name="Baldrian P."/>
            <person name="Stursova M."/>
            <person name="Weitz H."/>
            <person name="Taylor A."/>
            <person name="Grigoriev I.V."/>
            <person name="Nagy L.G."/>
            <person name="Martin F."/>
            <person name="Kauserud H."/>
        </authorList>
    </citation>
    <scope>NUCLEOTIDE SEQUENCE</scope>
    <source>
        <strain evidence="2">CBHHK200</strain>
    </source>
</reference>
<gene>
    <name evidence="2" type="ORF">C8F04DRAFT_1183642</name>
</gene>
<protein>
    <submittedName>
        <fullName evidence="2">Uncharacterized protein</fullName>
    </submittedName>
</protein>
<evidence type="ECO:0000313" key="3">
    <source>
        <dbReference type="Proteomes" id="UP001218188"/>
    </source>
</evidence>
<dbReference type="EMBL" id="JARJCM010000061">
    <property type="protein sequence ID" value="KAJ7033895.1"/>
    <property type="molecule type" value="Genomic_DNA"/>
</dbReference>
<feature type="region of interest" description="Disordered" evidence="1">
    <location>
        <begin position="312"/>
        <end position="337"/>
    </location>
</feature>
<dbReference type="AlphaFoldDB" id="A0AAD6SWB4"/>
<feature type="compositionally biased region" description="Basic and acidic residues" evidence="1">
    <location>
        <begin position="315"/>
        <end position="326"/>
    </location>
</feature>
<name>A0AAD6SWB4_9AGAR</name>
<evidence type="ECO:0000256" key="1">
    <source>
        <dbReference type="SAM" id="MobiDB-lite"/>
    </source>
</evidence>
<evidence type="ECO:0000313" key="2">
    <source>
        <dbReference type="EMBL" id="KAJ7033895.1"/>
    </source>
</evidence>
<proteinExistence type="predicted"/>
<accession>A0AAD6SWB4</accession>
<comment type="caution">
    <text evidence="2">The sequence shown here is derived from an EMBL/GenBank/DDBJ whole genome shotgun (WGS) entry which is preliminary data.</text>
</comment>